<evidence type="ECO:0000313" key="4">
    <source>
        <dbReference type="Proteomes" id="UP000319257"/>
    </source>
</evidence>
<dbReference type="PRINTS" id="PR00364">
    <property type="entry name" value="DISEASERSIST"/>
</dbReference>
<dbReference type="SMART" id="SM00028">
    <property type="entry name" value="TPR"/>
    <property type="match status" value="4"/>
</dbReference>
<proteinExistence type="predicted"/>
<dbReference type="InterPro" id="IPR011990">
    <property type="entry name" value="TPR-like_helical_dom_sf"/>
</dbReference>
<dbReference type="PANTHER" id="PTHR35205">
    <property type="entry name" value="NB-ARC AND TPR DOMAIN PROTEIN"/>
    <property type="match status" value="1"/>
</dbReference>
<dbReference type="RefSeq" id="XP_030995737.1">
    <property type="nucleotide sequence ID" value="XM_031138592.1"/>
</dbReference>
<dbReference type="InterPro" id="IPR056125">
    <property type="entry name" value="DUF7708"/>
</dbReference>
<feature type="domain" description="DUF7779" evidence="2">
    <location>
        <begin position="422"/>
        <end position="507"/>
    </location>
</feature>
<dbReference type="PANTHER" id="PTHR35205:SF1">
    <property type="entry name" value="ZU5 DOMAIN-CONTAINING PROTEIN"/>
    <property type="match status" value="1"/>
</dbReference>
<gene>
    <name evidence="3" type="ORF">E0L32_000420</name>
</gene>
<name>A0A507B4L6_9PEZI</name>
<dbReference type="InParanoid" id="A0A507B4L6"/>
<dbReference type="SUPFAM" id="SSF52540">
    <property type="entry name" value="P-loop containing nucleoside triphosphate hydrolases"/>
    <property type="match status" value="1"/>
</dbReference>
<evidence type="ECO:0000259" key="2">
    <source>
        <dbReference type="Pfam" id="PF25000"/>
    </source>
</evidence>
<comment type="caution">
    <text evidence="3">The sequence shown here is derived from an EMBL/GenBank/DDBJ whole genome shotgun (WGS) entry which is preliminary data.</text>
</comment>
<dbReference type="Gene3D" id="3.40.50.300">
    <property type="entry name" value="P-loop containing nucleotide triphosphate hydrolases"/>
    <property type="match status" value="1"/>
</dbReference>
<dbReference type="InterPro" id="IPR056681">
    <property type="entry name" value="DUF7779"/>
</dbReference>
<dbReference type="EMBL" id="SKBQ01000002">
    <property type="protein sequence ID" value="TPX14026.1"/>
    <property type="molecule type" value="Genomic_DNA"/>
</dbReference>
<evidence type="ECO:0000313" key="3">
    <source>
        <dbReference type="EMBL" id="TPX14026.1"/>
    </source>
</evidence>
<dbReference type="Proteomes" id="UP000319257">
    <property type="component" value="Unassembled WGS sequence"/>
</dbReference>
<reference evidence="3 4" key="1">
    <citation type="submission" date="2019-06" db="EMBL/GenBank/DDBJ databases">
        <title>Draft genome sequence of the filamentous fungus Phialemoniopsis curvata isolated from diesel fuel.</title>
        <authorList>
            <person name="Varaljay V.A."/>
            <person name="Lyon W.J."/>
            <person name="Crouch A.L."/>
            <person name="Drake C.E."/>
            <person name="Hollomon J.M."/>
            <person name="Nadeau L.J."/>
            <person name="Nunn H.S."/>
            <person name="Stevenson B.S."/>
            <person name="Bojanowski C.L."/>
            <person name="Crookes-Goodson W.J."/>
        </authorList>
    </citation>
    <scope>NUCLEOTIDE SEQUENCE [LARGE SCALE GENOMIC DNA]</scope>
    <source>
        <strain evidence="3 4">D216</strain>
    </source>
</reference>
<protein>
    <submittedName>
        <fullName evidence="3">Uncharacterized protein</fullName>
    </submittedName>
</protein>
<dbReference type="Pfam" id="PF13424">
    <property type="entry name" value="TPR_12"/>
    <property type="match status" value="1"/>
</dbReference>
<dbReference type="Gene3D" id="1.25.40.10">
    <property type="entry name" value="Tetratricopeptide repeat domain"/>
    <property type="match status" value="2"/>
</dbReference>
<feature type="domain" description="DUF7708" evidence="1">
    <location>
        <begin position="28"/>
        <end position="128"/>
    </location>
</feature>
<organism evidence="3 4">
    <name type="scientific">Thyridium curvatum</name>
    <dbReference type="NCBI Taxonomy" id="1093900"/>
    <lineage>
        <taxon>Eukaryota</taxon>
        <taxon>Fungi</taxon>
        <taxon>Dikarya</taxon>
        <taxon>Ascomycota</taxon>
        <taxon>Pezizomycotina</taxon>
        <taxon>Sordariomycetes</taxon>
        <taxon>Sordariomycetidae</taxon>
        <taxon>Thyridiales</taxon>
        <taxon>Thyridiaceae</taxon>
        <taxon>Thyridium</taxon>
    </lineage>
</organism>
<dbReference type="GeneID" id="41967867"/>
<keyword evidence="4" id="KW-1185">Reference proteome</keyword>
<dbReference type="Pfam" id="PF25000">
    <property type="entry name" value="DUF7779"/>
    <property type="match status" value="1"/>
</dbReference>
<dbReference type="OrthoDB" id="6161812at2759"/>
<dbReference type="Pfam" id="PF24809">
    <property type="entry name" value="DUF7708"/>
    <property type="match status" value="1"/>
</dbReference>
<accession>A0A507B4L6</accession>
<dbReference type="GO" id="GO:0043531">
    <property type="term" value="F:ADP binding"/>
    <property type="evidence" value="ECO:0007669"/>
    <property type="project" value="InterPro"/>
</dbReference>
<dbReference type="InterPro" id="IPR027417">
    <property type="entry name" value="P-loop_NTPase"/>
</dbReference>
<dbReference type="Pfam" id="PF13374">
    <property type="entry name" value="TPR_10"/>
    <property type="match status" value="1"/>
</dbReference>
<dbReference type="InterPro" id="IPR019734">
    <property type="entry name" value="TPR_rpt"/>
</dbReference>
<dbReference type="AlphaFoldDB" id="A0A507B4L6"/>
<evidence type="ECO:0000259" key="1">
    <source>
        <dbReference type="Pfam" id="PF24809"/>
    </source>
</evidence>
<sequence>MSLDTEKYARLQAVTSMEDLLASVEQLTSRHASYLQNIADMFDVMQKHMPRIRTYAELFTNAKNVERGVVGLYQDLITFCLDAIQFLSRNPIGFNLLHLTFPLKSTQVKFNKTLESIREHTHWIDVEAFVVFHQRAMDTSARQHEEILAALSDDARARQQPPDTASRKTTYRLLGWLENPSFYGRQDELEAMARELLDLTDQQLRIFSLIGMAGVGKSQIALRFAYLHRDEFDGVFWIPADEPTKLAQGYADIAKEAGLTDDASSASEDTTSARSWLLILDNLEDIHIMRNYWPIGGKGRIIITSQNVNAMEPPVTASKFIEPFKIRDGGHAFLSFLPEIARQEPGAEDDAQRISTACGGLPLALYQCANFLNLTHMSVAELTRLCAKSASFVRPESLLNTVPEQSYYYAGNLSTVWRRPLHALSGSSGFMSKLLAWFDPDSIPETLMKEQGKIRSGLDKYITNEAEYFLSIKSLLSLGLLVKSTDSGVFGMHRLVQATILNEMNLDDRLKTFQVALELINQAFPTQEDWEQQTGHWSEYSRALPHVNRLEAVRGELGIVPEPALAHKLGDVLERAAWYLYERRQLDESLSLLDRAEGVAEEALSHDSLEPSVDQALKSLLFDIMNDRACIKFAECHFAEARELYSKCLDLKKSMDSPSENELCLLTSNVGNAYANMGMLDESFAWLKKAFDMRQQLLQSVPDPDKFKDQLARDWGTLAGCLWLRGDFDLAWYCYVVLGNIRKSQKFMEEAKQLHLKALSIYTDKYGAHYTTALALHRYANILAEEGSVKDAVDMLSQAITILGDNPHYKAAHAPSLFLKAELLERVPGGDASIPRAKALQLYAEHTGSCLQEVEQRQLTMQSFNNFVSCWQW</sequence>
<dbReference type="STRING" id="1093900.A0A507B4L6"/>
<dbReference type="SUPFAM" id="SSF48452">
    <property type="entry name" value="TPR-like"/>
    <property type="match status" value="1"/>
</dbReference>